<comment type="similarity">
    <text evidence="2">Belongs to the TLS1 family.</text>
</comment>
<dbReference type="Pfam" id="PF07052">
    <property type="entry name" value="Hep_59"/>
    <property type="match status" value="1"/>
</dbReference>
<evidence type="ECO:0000313" key="7">
    <source>
        <dbReference type="Proteomes" id="UP000663854"/>
    </source>
</evidence>
<gene>
    <name evidence="6" type="ORF">JXQ802_LOCUS47284</name>
    <name evidence="5" type="ORF">PYM288_LOCUS31389</name>
</gene>
<evidence type="ECO:0000256" key="2">
    <source>
        <dbReference type="ARBA" id="ARBA00007643"/>
    </source>
</evidence>
<organism evidence="5 7">
    <name type="scientific">Rotaria sordida</name>
    <dbReference type="NCBI Taxonomy" id="392033"/>
    <lineage>
        <taxon>Eukaryota</taxon>
        <taxon>Metazoa</taxon>
        <taxon>Spiralia</taxon>
        <taxon>Gnathifera</taxon>
        <taxon>Rotifera</taxon>
        <taxon>Eurotatoria</taxon>
        <taxon>Bdelloidea</taxon>
        <taxon>Philodinida</taxon>
        <taxon>Philodinidae</taxon>
        <taxon>Rotaria</taxon>
    </lineage>
</organism>
<evidence type="ECO:0000313" key="5">
    <source>
        <dbReference type="EMBL" id="CAF1330595.1"/>
    </source>
</evidence>
<feature type="region of interest" description="Disordered" evidence="4">
    <location>
        <begin position="287"/>
        <end position="318"/>
    </location>
</feature>
<feature type="compositionally biased region" description="Basic residues" evidence="4">
    <location>
        <begin position="1"/>
        <end position="10"/>
    </location>
</feature>
<evidence type="ECO:0000256" key="1">
    <source>
        <dbReference type="ARBA" id="ARBA00004123"/>
    </source>
</evidence>
<dbReference type="EMBL" id="CAJNOH010003284">
    <property type="protein sequence ID" value="CAF1330595.1"/>
    <property type="molecule type" value="Genomic_DNA"/>
</dbReference>
<evidence type="ECO:0000313" key="8">
    <source>
        <dbReference type="Proteomes" id="UP000663870"/>
    </source>
</evidence>
<dbReference type="Proteomes" id="UP000663870">
    <property type="component" value="Unassembled WGS sequence"/>
</dbReference>
<accession>A0A815FUV8</accession>
<dbReference type="GO" id="GO:0000398">
    <property type="term" value="P:mRNA splicing, via spliceosome"/>
    <property type="evidence" value="ECO:0007669"/>
    <property type="project" value="TreeGrafter"/>
</dbReference>
<dbReference type="PANTHER" id="PTHR13486:SF2">
    <property type="entry name" value="SPLICING FACTOR C9ORF78"/>
    <property type="match status" value="1"/>
</dbReference>
<protein>
    <submittedName>
        <fullName evidence="5">Uncharacterized protein</fullName>
    </submittedName>
</protein>
<dbReference type="AlphaFoldDB" id="A0A815FUV8"/>
<name>A0A815FUV8_9BILA</name>
<evidence type="ECO:0000313" key="6">
    <source>
        <dbReference type="EMBL" id="CAF1591425.1"/>
    </source>
</evidence>
<feature type="compositionally biased region" description="Polar residues" evidence="4">
    <location>
        <begin position="20"/>
        <end position="38"/>
    </location>
</feature>
<proteinExistence type="inferred from homology"/>
<evidence type="ECO:0000256" key="3">
    <source>
        <dbReference type="ARBA" id="ARBA00023242"/>
    </source>
</evidence>
<keyword evidence="3" id="KW-0539">Nucleus</keyword>
<feature type="region of interest" description="Disordered" evidence="4">
    <location>
        <begin position="1"/>
        <end position="41"/>
    </location>
</feature>
<comment type="subcellular location">
    <subcellularLocation>
        <location evidence="1">Nucleus</location>
    </subcellularLocation>
</comment>
<reference evidence="5" key="1">
    <citation type="submission" date="2021-02" db="EMBL/GenBank/DDBJ databases">
        <authorList>
            <person name="Nowell W R."/>
        </authorList>
    </citation>
    <scope>NUCLEOTIDE SEQUENCE</scope>
</reference>
<dbReference type="Proteomes" id="UP000663854">
    <property type="component" value="Unassembled WGS sequence"/>
</dbReference>
<evidence type="ECO:0000256" key="4">
    <source>
        <dbReference type="SAM" id="MobiDB-lite"/>
    </source>
</evidence>
<keyword evidence="8" id="KW-1185">Reference proteome</keyword>
<comment type="caution">
    <text evidence="5">The sequence shown here is derived from an EMBL/GenBank/DDBJ whole genome shotgun (WGS) entry which is preliminary data.</text>
</comment>
<dbReference type="InterPro" id="IPR010756">
    <property type="entry name" value="Tls1-like"/>
</dbReference>
<feature type="compositionally biased region" description="Basic and acidic residues" evidence="4">
    <location>
        <begin position="293"/>
        <end position="305"/>
    </location>
</feature>
<sequence length="342" mass="38920">MSKRKHIRRRQYSEDEDDSQPVNEDSNEQNSNDGSDSGTLIEDLKLIQKLRQRKKEKLMHPNDPFKLKSGGLIEMNTIKQQQQQQRGRSSKDISTINNNFARETNTRDEDTEMQRYIEEQLVKIQQKSSSSTTTTSNLSSNDELKAVFATLKKPEDTLFHVSKHLITDHSTQASEEMLSEQMLSGIPEVDIGVEEKIRNIEETDKAKRKLLQTLCEKKGAEKKISTIISQSTAPISLLAASTTVIPPTPTKTASVSFVQHKRFNTDGMEILNAKRLKQNQIKDIVKPQPVVGNKEKHPTLLRDPRPTSAPEKPLSETATDDLVFDQFRKNLHGSRNWKIRHA</sequence>
<dbReference type="PANTHER" id="PTHR13486">
    <property type="entry name" value="TELOMERE LENGTH AND SILENCING PROTEIN 1 TLS1 FAMILY MEMBER"/>
    <property type="match status" value="1"/>
</dbReference>
<dbReference type="GO" id="GO:0005681">
    <property type="term" value="C:spliceosomal complex"/>
    <property type="evidence" value="ECO:0007669"/>
    <property type="project" value="TreeGrafter"/>
</dbReference>
<dbReference type="EMBL" id="CAJNOL010004606">
    <property type="protein sequence ID" value="CAF1591425.1"/>
    <property type="molecule type" value="Genomic_DNA"/>
</dbReference>